<feature type="chain" id="PRO_5033032849" description="VWFA domain-containing protein" evidence="3">
    <location>
        <begin position="17"/>
        <end position="901"/>
    </location>
</feature>
<keyword evidence="2" id="KW-0472">Membrane</keyword>
<evidence type="ECO:0008006" key="6">
    <source>
        <dbReference type="Google" id="ProtNLM"/>
    </source>
</evidence>
<sequence length="901" mass="99847">MKRTFLLTLLIITASCQDSDTDYKDIEPERTLRETTEAITDTPSDEIDNEEKIEIKDFGDNETTVQDVVTEAFTMSLDNNVYEIREDIYSNTHNVQLDAPEITTRAPDTIDGVVSNLSELDDEMVSGQRSPKTENSDSNPPDLRTFEKPKPVQALSKAATLRSWLEDSWLRPPAGVLVPLRPAALSRALAVWNDLTADGLNLTDIVIVGYDENGVNWRSRHNLQPSVTTSGVKTVSNALSKLLRKYQGVYTDSTIDGTMRALASATKLVPYDSALFLVTDKAPGDPQRLPLALRALVEKRLKVYTIWTDPNYPTPESEAALQDLKNISSHTEGEVLPYSLPITDIDTSLLAELQQWNPLEDQPRRGRVKKYPSYDDFDTLVMRKGGGESISLGIPVENGVTSLKIYLEGAIEHAVLYPPNDGPQIDLYNASSIRAFSAASRSEGLSPREVFLVFPRMAPDESMLSVLPVYPAEDQAMVGLWHLSVKCDLCDYRLRVAAKSHLHFNVDVVEDMLKLKITGPVASIRDTLVIDEYGTELAKLPFSYQPIAETDKQTDIFGELGIPSVSSSNIYVRILGRDIKGEPFTRLSGPIHKQTEVRLGRSASIVFPETPNDLEQAEEIDSVIYQNRPIGRSMSQLLNQSGVVLTTVQVGLSSRLYGSPGDRLQLYFEVTNHREQRIRFNFEAKGELFLLNGIEPTSRDINAGETFTVIVNLLISANTQPGRDLITFTAFAGTEQLSSSVYVYILASGQTINDVNAPEVSHNFQGSCILRQGSDCAEYTWTTNVLARDPASGLLRVTSSPVGVFYDSNFIAGSREQLQATYRATCCSPRVIINAVDALGNTNSYTIDISYYLPPAAIAAIVLGVFLLIAIIALTIFLIYWCVRRRKDIRDLPTYTSRNVS</sequence>
<dbReference type="EMBL" id="CAJOBZ010000053">
    <property type="protein sequence ID" value="CAF4919975.1"/>
    <property type="molecule type" value="Genomic_DNA"/>
</dbReference>
<gene>
    <name evidence="4" type="ORF">PMACD_LOCUS12929</name>
</gene>
<reference evidence="4" key="1">
    <citation type="submission" date="2021-02" db="EMBL/GenBank/DDBJ databases">
        <authorList>
            <person name="Steward A R."/>
        </authorList>
    </citation>
    <scope>NUCLEOTIDE SEQUENCE</scope>
</reference>
<dbReference type="OrthoDB" id="6610237at2759"/>
<feature type="signal peptide" evidence="3">
    <location>
        <begin position="1"/>
        <end position="16"/>
    </location>
</feature>
<evidence type="ECO:0000256" key="3">
    <source>
        <dbReference type="SAM" id="SignalP"/>
    </source>
</evidence>
<keyword evidence="5" id="KW-1185">Reference proteome</keyword>
<organism evidence="4 5">
    <name type="scientific">Pieris macdunnoughi</name>
    <dbReference type="NCBI Taxonomy" id="345717"/>
    <lineage>
        <taxon>Eukaryota</taxon>
        <taxon>Metazoa</taxon>
        <taxon>Ecdysozoa</taxon>
        <taxon>Arthropoda</taxon>
        <taxon>Hexapoda</taxon>
        <taxon>Insecta</taxon>
        <taxon>Pterygota</taxon>
        <taxon>Neoptera</taxon>
        <taxon>Endopterygota</taxon>
        <taxon>Lepidoptera</taxon>
        <taxon>Glossata</taxon>
        <taxon>Ditrysia</taxon>
        <taxon>Papilionoidea</taxon>
        <taxon>Pieridae</taxon>
        <taxon>Pierinae</taxon>
        <taxon>Pieris</taxon>
    </lineage>
</organism>
<dbReference type="Proteomes" id="UP000663880">
    <property type="component" value="Unassembled WGS sequence"/>
</dbReference>
<keyword evidence="2" id="KW-0812">Transmembrane</keyword>
<evidence type="ECO:0000313" key="5">
    <source>
        <dbReference type="Proteomes" id="UP000663880"/>
    </source>
</evidence>
<proteinExistence type="predicted"/>
<comment type="caution">
    <text evidence="4">The sequence shown here is derived from an EMBL/GenBank/DDBJ whole genome shotgun (WGS) entry which is preliminary data.</text>
</comment>
<feature type="region of interest" description="Disordered" evidence="1">
    <location>
        <begin position="123"/>
        <end position="148"/>
    </location>
</feature>
<dbReference type="PROSITE" id="PS51257">
    <property type="entry name" value="PROKAR_LIPOPROTEIN"/>
    <property type="match status" value="1"/>
</dbReference>
<evidence type="ECO:0000256" key="2">
    <source>
        <dbReference type="SAM" id="Phobius"/>
    </source>
</evidence>
<protein>
    <recommendedName>
        <fullName evidence="6">VWFA domain-containing protein</fullName>
    </recommendedName>
</protein>
<name>A0A821W774_9NEOP</name>
<dbReference type="AlphaFoldDB" id="A0A821W774"/>
<feature type="transmembrane region" description="Helical" evidence="2">
    <location>
        <begin position="856"/>
        <end position="883"/>
    </location>
</feature>
<dbReference type="CDD" id="cd12087">
    <property type="entry name" value="TM_EGFR-like"/>
    <property type="match status" value="1"/>
</dbReference>
<keyword evidence="3" id="KW-0732">Signal</keyword>
<evidence type="ECO:0000313" key="4">
    <source>
        <dbReference type="EMBL" id="CAF4919975.1"/>
    </source>
</evidence>
<keyword evidence="2" id="KW-1133">Transmembrane helix</keyword>
<accession>A0A821W774</accession>
<evidence type="ECO:0000256" key="1">
    <source>
        <dbReference type="SAM" id="MobiDB-lite"/>
    </source>
</evidence>